<evidence type="ECO:0000259" key="12">
    <source>
        <dbReference type="Pfam" id="PF17450"/>
    </source>
</evidence>
<dbReference type="OrthoDB" id="5795902at2759"/>
<comment type="similarity">
    <text evidence="2 10">Belongs to the glycosyl hydrolase 27 family.</text>
</comment>
<evidence type="ECO:0000256" key="7">
    <source>
        <dbReference type="ARBA" id="ARBA00023180"/>
    </source>
</evidence>
<dbReference type="InterPro" id="IPR013780">
    <property type="entry name" value="Glyco_hydro_b"/>
</dbReference>
<name>A0A5E4N118_9HEMI</name>
<dbReference type="InterPro" id="IPR035373">
    <property type="entry name" value="Melibiase/NAGA_C"/>
</dbReference>
<comment type="subcellular location">
    <subcellularLocation>
        <location evidence="1">Lysosome</location>
    </subcellularLocation>
</comment>
<dbReference type="EC" id="3.2.1.-" evidence="10"/>
<keyword evidence="8" id="KW-0458">Lysosome</keyword>
<dbReference type="PROSITE" id="PS00512">
    <property type="entry name" value="ALPHA_GALACTOSIDASE"/>
    <property type="match status" value="1"/>
</dbReference>
<evidence type="ECO:0000256" key="10">
    <source>
        <dbReference type="RuleBase" id="RU361168"/>
    </source>
</evidence>
<dbReference type="GO" id="GO:0005764">
    <property type="term" value="C:lysosome"/>
    <property type="evidence" value="ECO:0007669"/>
    <property type="project" value="UniProtKB-SubCell"/>
</dbReference>
<keyword evidence="14" id="KW-1185">Reference proteome</keyword>
<comment type="subunit">
    <text evidence="3 10">Homodimer.</text>
</comment>
<protein>
    <recommendedName>
        <fullName evidence="10">Alpha-galactosidase</fullName>
        <ecNumber evidence="10">3.2.1.-</ecNumber>
    </recommendedName>
</protein>
<organism evidence="13 14">
    <name type="scientific">Cinara cedri</name>
    <dbReference type="NCBI Taxonomy" id="506608"/>
    <lineage>
        <taxon>Eukaryota</taxon>
        <taxon>Metazoa</taxon>
        <taxon>Ecdysozoa</taxon>
        <taxon>Arthropoda</taxon>
        <taxon>Hexapoda</taxon>
        <taxon>Insecta</taxon>
        <taxon>Pterygota</taxon>
        <taxon>Neoptera</taxon>
        <taxon>Paraneoptera</taxon>
        <taxon>Hemiptera</taxon>
        <taxon>Sternorrhyncha</taxon>
        <taxon>Aphidomorpha</taxon>
        <taxon>Aphidoidea</taxon>
        <taxon>Aphididae</taxon>
        <taxon>Lachninae</taxon>
        <taxon>Cinara</taxon>
    </lineage>
</organism>
<dbReference type="Pfam" id="PF16499">
    <property type="entry name" value="Melibiase_2"/>
    <property type="match status" value="1"/>
</dbReference>
<keyword evidence="6 10" id="KW-1015">Disulfide bond</keyword>
<dbReference type="GO" id="GO:0006629">
    <property type="term" value="P:lipid metabolic process"/>
    <property type="evidence" value="ECO:0007669"/>
    <property type="project" value="UniProtKB-KW"/>
</dbReference>
<keyword evidence="4 10" id="KW-0378">Hydrolase</keyword>
<dbReference type="FunFam" id="3.20.20.70:FF:000197">
    <property type="entry name" value="Alpha-galactosidase"/>
    <property type="match status" value="1"/>
</dbReference>
<dbReference type="AlphaFoldDB" id="A0A5E4N118"/>
<feature type="domain" description="Alpha galactosidase A C-terminal" evidence="12">
    <location>
        <begin position="323"/>
        <end position="413"/>
    </location>
</feature>
<evidence type="ECO:0000256" key="3">
    <source>
        <dbReference type="ARBA" id="ARBA00011738"/>
    </source>
</evidence>
<evidence type="ECO:0000256" key="6">
    <source>
        <dbReference type="ARBA" id="ARBA00023157"/>
    </source>
</evidence>
<dbReference type="SUPFAM" id="SSF51011">
    <property type="entry name" value="Glycosyl hydrolase domain"/>
    <property type="match status" value="1"/>
</dbReference>
<keyword evidence="5" id="KW-0443">Lipid metabolism</keyword>
<accession>A0A5E4N118</accession>
<dbReference type="GO" id="GO:0016139">
    <property type="term" value="P:glycoside catabolic process"/>
    <property type="evidence" value="ECO:0007669"/>
    <property type="project" value="TreeGrafter"/>
</dbReference>
<dbReference type="GO" id="GO:0009311">
    <property type="term" value="P:oligosaccharide metabolic process"/>
    <property type="evidence" value="ECO:0007669"/>
    <property type="project" value="TreeGrafter"/>
</dbReference>
<evidence type="ECO:0000256" key="11">
    <source>
        <dbReference type="SAM" id="SignalP"/>
    </source>
</evidence>
<dbReference type="Proteomes" id="UP000325440">
    <property type="component" value="Unassembled WGS sequence"/>
</dbReference>
<reference evidence="13 14" key="1">
    <citation type="submission" date="2019-08" db="EMBL/GenBank/DDBJ databases">
        <authorList>
            <person name="Alioto T."/>
            <person name="Alioto T."/>
            <person name="Gomez Garrido J."/>
        </authorList>
    </citation>
    <scope>NUCLEOTIDE SEQUENCE [LARGE SCALE GENOMIC DNA]</scope>
</reference>
<keyword evidence="11" id="KW-0732">Signal</keyword>
<dbReference type="PANTHER" id="PTHR11452:SF66">
    <property type="entry name" value="ALPHA-GALACTOSIDASE"/>
    <property type="match status" value="1"/>
</dbReference>
<evidence type="ECO:0000256" key="4">
    <source>
        <dbReference type="ARBA" id="ARBA00022801"/>
    </source>
</evidence>
<evidence type="ECO:0000256" key="8">
    <source>
        <dbReference type="ARBA" id="ARBA00023228"/>
    </source>
</evidence>
<evidence type="ECO:0000313" key="13">
    <source>
        <dbReference type="EMBL" id="VVC36750.1"/>
    </source>
</evidence>
<dbReference type="Gene3D" id="2.60.40.1180">
    <property type="entry name" value="Golgi alpha-mannosidase II"/>
    <property type="match status" value="1"/>
</dbReference>
<keyword evidence="7" id="KW-0325">Glycoprotein</keyword>
<sequence length="490" mass="55762">MITPVIFLFWTCLLSFKAIEEIDGLENGLARTPPMGWLAWQRYRCITDCNTYPDDCVNEDLFKRTADLLVSEGYAKLGYEYVIVDDCWLAENRSADGKLQADPIRFPSGIKSLADYVHQKGLKFGLNEDVGTKTCAGYPGVFENEELDVKTFAEWGIDYIKLGGCYSNFYNTFNYTCKKGYVKFGTYLKKSKKAMVYSCSWPAFQEAQGLHVDYDLVAKHCNLWRNYSDINDSWESMIQIADYFAEKQELWAKYAGPGHWNDPDMLIIGNFGLSYDQSKTQMAIWAVLAAPLLMSNNLKAIQLEFKKILQNEEIIKVNQDELGIQGTRVFQENGIDVWVRPINPVKNGYHSYAVAFVSRHVGGAPYLHSITLDNLGLTNPSGYKIVNLFDQENVPYCTFGPKSIIKVLVNPTGVVFLRINAIDPIIQIQETNSIKLREKTIKINSIKLREENIETNSDTLQVSYSSIQEQRWTPNADIINQLVVQSTVFK</sequence>
<evidence type="ECO:0000256" key="1">
    <source>
        <dbReference type="ARBA" id="ARBA00004371"/>
    </source>
</evidence>
<dbReference type="InterPro" id="IPR013785">
    <property type="entry name" value="Aldolase_TIM"/>
</dbReference>
<dbReference type="Gene3D" id="3.20.20.70">
    <property type="entry name" value="Aldolase class I"/>
    <property type="match status" value="1"/>
</dbReference>
<feature type="chain" id="PRO_5023121686" description="Alpha-galactosidase" evidence="11">
    <location>
        <begin position="25"/>
        <end position="490"/>
    </location>
</feature>
<dbReference type="GO" id="GO:0004557">
    <property type="term" value="F:alpha-galactosidase activity"/>
    <property type="evidence" value="ECO:0007669"/>
    <property type="project" value="TreeGrafter"/>
</dbReference>
<proteinExistence type="inferred from homology"/>
<dbReference type="Pfam" id="PF17450">
    <property type="entry name" value="Melibiase_2_C"/>
    <property type="match status" value="1"/>
</dbReference>
<dbReference type="InterPro" id="IPR017853">
    <property type="entry name" value="GH"/>
</dbReference>
<evidence type="ECO:0000313" key="14">
    <source>
        <dbReference type="Proteomes" id="UP000325440"/>
    </source>
</evidence>
<dbReference type="PANTHER" id="PTHR11452">
    <property type="entry name" value="ALPHA-GALACTOSIDASE/ALPHA-N-ACETYLGALACTOSAMINIDASE"/>
    <property type="match status" value="1"/>
</dbReference>
<gene>
    <name evidence="13" type="ORF">CINCED_3A014137</name>
</gene>
<dbReference type="CDD" id="cd14792">
    <property type="entry name" value="GH27"/>
    <property type="match status" value="1"/>
</dbReference>
<dbReference type="SUPFAM" id="SSF51445">
    <property type="entry name" value="(Trans)glycosidases"/>
    <property type="match status" value="1"/>
</dbReference>
<dbReference type="InterPro" id="IPR002241">
    <property type="entry name" value="Glyco_hydro_27"/>
</dbReference>
<dbReference type="InterPro" id="IPR000111">
    <property type="entry name" value="Glyco_hydro_27/36_CS"/>
</dbReference>
<evidence type="ECO:0000256" key="2">
    <source>
        <dbReference type="ARBA" id="ARBA00009743"/>
    </source>
</evidence>
<evidence type="ECO:0000256" key="5">
    <source>
        <dbReference type="ARBA" id="ARBA00023098"/>
    </source>
</evidence>
<evidence type="ECO:0000256" key="9">
    <source>
        <dbReference type="ARBA" id="ARBA00023295"/>
    </source>
</evidence>
<keyword evidence="9 10" id="KW-0326">Glycosidase</keyword>
<dbReference type="EMBL" id="CABPRJ010001436">
    <property type="protein sequence ID" value="VVC36750.1"/>
    <property type="molecule type" value="Genomic_DNA"/>
</dbReference>
<feature type="signal peptide" evidence="11">
    <location>
        <begin position="1"/>
        <end position="24"/>
    </location>
</feature>
<dbReference type="PRINTS" id="PR00740">
    <property type="entry name" value="GLHYDRLASE27"/>
</dbReference>